<gene>
    <name evidence="2" type="ORF">CSW57_21135</name>
</gene>
<evidence type="ECO:0000313" key="3">
    <source>
        <dbReference type="Proteomes" id="UP000225108"/>
    </source>
</evidence>
<protein>
    <recommendedName>
        <fullName evidence="1">Polysaccharide biosynthesis enzyme WcbI domain-containing protein</fullName>
    </recommendedName>
</protein>
<comment type="caution">
    <text evidence="2">The sequence shown here is derived from an EMBL/GenBank/DDBJ whole genome shotgun (WGS) entry which is preliminary data.</text>
</comment>
<feature type="domain" description="Polysaccharide biosynthesis enzyme WcbI" evidence="1">
    <location>
        <begin position="38"/>
        <end position="240"/>
    </location>
</feature>
<dbReference type="Proteomes" id="UP000225108">
    <property type="component" value="Unassembled WGS sequence"/>
</dbReference>
<organism evidence="2 3">
    <name type="scientific">Williamsia marianensis</name>
    <dbReference type="NCBI Taxonomy" id="85044"/>
    <lineage>
        <taxon>Bacteria</taxon>
        <taxon>Bacillati</taxon>
        <taxon>Actinomycetota</taxon>
        <taxon>Actinomycetes</taxon>
        <taxon>Mycobacteriales</taxon>
        <taxon>Nocardiaceae</taxon>
        <taxon>Williamsia</taxon>
    </lineage>
</organism>
<proteinExistence type="predicted"/>
<name>A0A2G3PJX7_WILMA</name>
<dbReference type="EMBL" id="PEBD01000010">
    <property type="protein sequence ID" value="PHV66128.1"/>
    <property type="molecule type" value="Genomic_DNA"/>
</dbReference>
<dbReference type="Gene3D" id="3.40.50.12080">
    <property type="match status" value="2"/>
</dbReference>
<sequence>MQGPTTVSRRAEVDGRTRHYGEFYGVADTATTDDRQILVVWGNCQAEALRIVLSGSRDLPYRTVRVPPVHELEASDIPRVEDLIRQAGVIVSQPVREGYRGLPIGGPDLADMAPSAQRIVWPVIRYGGLYPFQVIVRHPASPAAVPAAVPYHDLRTVLAARDGRESFEDWDVEVTPERVREAARWSIAQLSARESRHCDVSISDTLLDLGADAAHTINHPGNKTLMVLGERILDALGAPAPIAPDRELLGNTRAPLEQRVIEALGVQAAARLSWSVDGAQVSEEDVHKRQMLWYADHPEYIDAALERYRELVSILGLS</sequence>
<dbReference type="AlphaFoldDB" id="A0A2G3PJX7"/>
<evidence type="ECO:0000313" key="2">
    <source>
        <dbReference type="EMBL" id="PHV66128.1"/>
    </source>
</evidence>
<reference evidence="2 3" key="1">
    <citation type="submission" date="2017-10" db="EMBL/GenBank/DDBJ databases">
        <title>The draft genome sequence of Williamsia sp. BULT 1.1 isolated from the semi-arid grassland soils from South Africa.</title>
        <authorList>
            <person name="Kabwe M.H."/>
            <person name="Govender N."/>
            <person name="Mutseka Lunga P."/>
            <person name="Vikram S."/>
            <person name="Makhalanyane T.P."/>
        </authorList>
    </citation>
    <scope>NUCLEOTIDE SEQUENCE [LARGE SCALE GENOMIC DNA]</scope>
    <source>
        <strain evidence="2 3">BULT 1.1</strain>
    </source>
</reference>
<evidence type="ECO:0000259" key="1">
    <source>
        <dbReference type="Pfam" id="PF18588"/>
    </source>
</evidence>
<accession>A0A2G3PJX7</accession>
<dbReference type="InterPro" id="IPR041307">
    <property type="entry name" value="WcbI"/>
</dbReference>
<dbReference type="Pfam" id="PF18588">
    <property type="entry name" value="WcbI"/>
    <property type="match status" value="1"/>
</dbReference>